<feature type="non-terminal residue" evidence="1">
    <location>
        <position position="1"/>
    </location>
</feature>
<dbReference type="EMBL" id="CAJVQA010060619">
    <property type="protein sequence ID" value="CAG8828452.1"/>
    <property type="molecule type" value="Genomic_DNA"/>
</dbReference>
<dbReference type="OrthoDB" id="2363896at2759"/>
<organism evidence="1 2">
    <name type="scientific">Cetraspora pellucida</name>
    <dbReference type="NCBI Taxonomy" id="1433469"/>
    <lineage>
        <taxon>Eukaryota</taxon>
        <taxon>Fungi</taxon>
        <taxon>Fungi incertae sedis</taxon>
        <taxon>Mucoromycota</taxon>
        <taxon>Glomeromycotina</taxon>
        <taxon>Glomeromycetes</taxon>
        <taxon>Diversisporales</taxon>
        <taxon>Gigasporaceae</taxon>
        <taxon>Cetraspora</taxon>
    </lineage>
</organism>
<proteinExistence type="predicted"/>
<comment type="caution">
    <text evidence="1">The sequence shown here is derived from an EMBL/GenBank/DDBJ whole genome shotgun (WGS) entry which is preliminary data.</text>
</comment>
<protein>
    <submittedName>
        <fullName evidence="1">20217_t:CDS:1</fullName>
    </submittedName>
</protein>
<gene>
    <name evidence="1" type="ORF">CPELLU_LOCUS20396</name>
</gene>
<evidence type="ECO:0000313" key="1">
    <source>
        <dbReference type="EMBL" id="CAG8828452.1"/>
    </source>
</evidence>
<keyword evidence="2" id="KW-1185">Reference proteome</keyword>
<sequence length="76" mass="8366">LGGILYGHSCSNSYTTIAKNVKCGKTIIYDVLKRYDKTGSAIAKKQSGCKPIFGALELDELKRMVIQDTKHHHLSA</sequence>
<dbReference type="AlphaFoldDB" id="A0A9N9PHN7"/>
<dbReference type="Proteomes" id="UP000789759">
    <property type="component" value="Unassembled WGS sequence"/>
</dbReference>
<name>A0A9N9PHN7_9GLOM</name>
<evidence type="ECO:0000313" key="2">
    <source>
        <dbReference type="Proteomes" id="UP000789759"/>
    </source>
</evidence>
<reference evidence="1" key="1">
    <citation type="submission" date="2021-06" db="EMBL/GenBank/DDBJ databases">
        <authorList>
            <person name="Kallberg Y."/>
            <person name="Tangrot J."/>
            <person name="Rosling A."/>
        </authorList>
    </citation>
    <scope>NUCLEOTIDE SEQUENCE</scope>
    <source>
        <strain evidence="1">FL966</strain>
    </source>
</reference>
<accession>A0A9N9PHN7</accession>